<dbReference type="PANTHER" id="PTHR45089">
    <property type="entry name" value="DNAJ HEAT SHOCK AMINO-TERMINAL DOMAIN PROTEIN-RELATED"/>
    <property type="match status" value="1"/>
</dbReference>
<evidence type="ECO:0000313" key="3">
    <source>
        <dbReference type="EMBL" id="KAA8545027.1"/>
    </source>
</evidence>
<evidence type="ECO:0000256" key="1">
    <source>
        <dbReference type="SAM" id="MobiDB-lite"/>
    </source>
</evidence>
<feature type="domain" description="DUF3444" evidence="2">
    <location>
        <begin position="139"/>
        <end position="346"/>
    </location>
</feature>
<gene>
    <name evidence="3" type="ORF">F0562_019756</name>
</gene>
<feature type="compositionally biased region" description="Polar residues" evidence="1">
    <location>
        <begin position="444"/>
        <end position="455"/>
    </location>
</feature>
<evidence type="ECO:0000313" key="4">
    <source>
        <dbReference type="Proteomes" id="UP000325577"/>
    </source>
</evidence>
<keyword evidence="4" id="KW-1185">Reference proteome</keyword>
<feature type="compositionally biased region" description="Basic and acidic residues" evidence="1">
    <location>
        <begin position="414"/>
        <end position="442"/>
    </location>
</feature>
<feature type="region of interest" description="Disordered" evidence="1">
    <location>
        <begin position="1"/>
        <end position="111"/>
    </location>
</feature>
<dbReference type="Proteomes" id="UP000325577">
    <property type="component" value="Linkage Group LG10"/>
</dbReference>
<proteinExistence type="predicted"/>
<dbReference type="AlphaFoldDB" id="A0A5J5BTC9"/>
<feature type="compositionally biased region" description="Low complexity" evidence="1">
    <location>
        <begin position="11"/>
        <end position="23"/>
    </location>
</feature>
<reference evidence="3 4" key="1">
    <citation type="submission" date="2019-09" db="EMBL/GenBank/DDBJ databases">
        <title>A chromosome-level genome assembly of the Chinese tupelo Nyssa sinensis.</title>
        <authorList>
            <person name="Yang X."/>
            <person name="Kang M."/>
            <person name="Yang Y."/>
            <person name="Xiong H."/>
            <person name="Wang M."/>
            <person name="Zhang Z."/>
            <person name="Wang Z."/>
            <person name="Wu H."/>
            <person name="Ma T."/>
            <person name="Liu J."/>
            <person name="Xi Z."/>
        </authorList>
    </citation>
    <scope>NUCLEOTIDE SEQUENCE [LARGE SCALE GENOMIC DNA]</scope>
    <source>
        <strain evidence="3">J267</strain>
        <tissue evidence="3">Leaf</tissue>
    </source>
</reference>
<feature type="region of interest" description="Disordered" evidence="1">
    <location>
        <begin position="382"/>
        <end position="511"/>
    </location>
</feature>
<accession>A0A5J5BTC9</accession>
<dbReference type="EMBL" id="CM018033">
    <property type="protein sequence ID" value="KAA8545027.1"/>
    <property type="molecule type" value="Genomic_DNA"/>
</dbReference>
<dbReference type="PANTHER" id="PTHR45089:SF24">
    <property type="entry name" value="DNAJ HEAT SHOCK N-TERMINAL DOMAIN-CONTAINING PROTEIN"/>
    <property type="match status" value="1"/>
</dbReference>
<dbReference type="InterPro" id="IPR024593">
    <property type="entry name" value="DUF3444"/>
</dbReference>
<name>A0A5J5BTC9_9ASTE</name>
<sequence length="753" mass="85980">MSRKRGRKPVVESSESSDTASSTDLEDVVIQENGGNSDRQTSEVNGLHPTRRSSRQRQHVSYNESLSDDDDFVSPPKREKEETKQMGNIPPEGSLPNRNGDTGKHNLNGEEMNTVHSNAGKSKLPDNFESNSSCTPDPEYYECPDPEFSDFDKDKEENCFAVDQFWACYDTIDGMPRFYARIRKVFSPEFKLRITWLEPDPMDQHEIDWFAEGLPVSCGKFVLGKSEETMDRLTFSHQVQCEKGIKRCSYVVYPRKGETWALFKDWDIRWSSDPENHNKYKFEIVEVLSDFVEDAGIRVAYLDKVKGFVSLFQRTTGKGFISFLIPSNQLLRFSHRIPSFRMTGMEREGVPEGSFELDPASLPSNLDEFYCHGDEKMETESMDAKVNSSCLKSPDKTVKPMMGSESTKTPMKNVDFEEKKDEREVSKVRRSPRELSNTDKKHNQLNASQCVTQEQSSKHFDSSKDIKHDDLTPSKGSSSLCQAEDKMLSPIKDASPNSSLRSPSIPPSISPARKISEEKFYNFDGDKSEGKFQLGQIWALYNNKDGLPKSYAQVKKIESFPFRLHAVFLEACTQPKDTMQPIYCGMFKLQSGKARVFSPTAFSHVLKAESISKNRFEIYPKKGEIWALYKNWSADLTCADLENCKYDIVEVLEDNGHCTKVSSLIHLNGFKSVFKSPRRHRSSTGILEIPRVELTRFSHQIPAFQLTDEKDGYLRGCWELDPAAIPDMFLWCSRFHHTALIKKRFHHGAPLTF</sequence>
<feature type="compositionally biased region" description="Polar residues" evidence="1">
    <location>
        <begin position="33"/>
        <end position="44"/>
    </location>
</feature>
<organism evidence="3 4">
    <name type="scientific">Nyssa sinensis</name>
    <dbReference type="NCBI Taxonomy" id="561372"/>
    <lineage>
        <taxon>Eukaryota</taxon>
        <taxon>Viridiplantae</taxon>
        <taxon>Streptophyta</taxon>
        <taxon>Embryophyta</taxon>
        <taxon>Tracheophyta</taxon>
        <taxon>Spermatophyta</taxon>
        <taxon>Magnoliopsida</taxon>
        <taxon>eudicotyledons</taxon>
        <taxon>Gunneridae</taxon>
        <taxon>Pentapetalae</taxon>
        <taxon>asterids</taxon>
        <taxon>Cornales</taxon>
        <taxon>Nyssaceae</taxon>
        <taxon>Nyssa</taxon>
    </lineage>
</organism>
<feature type="compositionally biased region" description="Basic and acidic residues" evidence="1">
    <location>
        <begin position="456"/>
        <end position="472"/>
    </location>
</feature>
<dbReference type="OrthoDB" id="10250354at2759"/>
<feature type="domain" description="DUF3444" evidence="2">
    <location>
        <begin position="514"/>
        <end position="709"/>
    </location>
</feature>
<evidence type="ECO:0000259" key="2">
    <source>
        <dbReference type="Pfam" id="PF11926"/>
    </source>
</evidence>
<dbReference type="Pfam" id="PF11926">
    <property type="entry name" value="DUF3444"/>
    <property type="match status" value="2"/>
</dbReference>
<protein>
    <recommendedName>
        <fullName evidence="2">DUF3444 domain-containing protein</fullName>
    </recommendedName>
</protein>
<feature type="compositionally biased region" description="Basic residues" evidence="1">
    <location>
        <begin position="49"/>
        <end position="58"/>
    </location>
</feature>